<accession>A0AAD2D1N2</accession>
<reference evidence="1" key="1">
    <citation type="submission" date="2023-07" db="EMBL/GenBank/DDBJ databases">
        <authorList>
            <consortium name="AG Swart"/>
            <person name="Singh M."/>
            <person name="Singh A."/>
            <person name="Seah K."/>
            <person name="Emmerich C."/>
        </authorList>
    </citation>
    <scope>NUCLEOTIDE SEQUENCE</scope>
    <source>
        <strain evidence="1">DP1</strain>
    </source>
</reference>
<comment type="caution">
    <text evidence="1">The sequence shown here is derived from an EMBL/GenBank/DDBJ whole genome shotgun (WGS) entry which is preliminary data.</text>
</comment>
<dbReference type="Gene3D" id="3.80.10.10">
    <property type="entry name" value="Ribonuclease Inhibitor"/>
    <property type="match status" value="1"/>
</dbReference>
<sequence>MEEEKEALKERNLENLIFNAEHSQLREYSPDIAKSSMLEICHSNKTVGNIKYKRFQRALFYRGKFISNTKLWYNQPCCVSLCKVKQGNQNYYCKVLSSLNPSRIKVLEVSSCPLSPPPNPQKLLPALLKLTPMLVESLTLSRFSISKGQFKSIFSSIGNVNELYISCCLLDLKDITIPKLCKYKLTRLAFDNCHLNPNKPEKYDNETFKGFIQQIIESKMEELRVIRFDFARLGDGEEYTQKMFFIDSIRVYLAGFGKLNEFIPQKSRSNIKEGKSSVKVPKKTSKCYIF</sequence>
<evidence type="ECO:0000313" key="1">
    <source>
        <dbReference type="EMBL" id="CAI2376493.1"/>
    </source>
</evidence>
<evidence type="ECO:0000313" key="2">
    <source>
        <dbReference type="Proteomes" id="UP001295684"/>
    </source>
</evidence>
<protein>
    <submittedName>
        <fullName evidence="1">Uncharacterized protein</fullName>
    </submittedName>
</protein>
<dbReference type="Proteomes" id="UP001295684">
    <property type="component" value="Unassembled WGS sequence"/>
</dbReference>
<dbReference type="AlphaFoldDB" id="A0AAD2D1N2"/>
<organism evidence="1 2">
    <name type="scientific">Euplotes crassus</name>
    <dbReference type="NCBI Taxonomy" id="5936"/>
    <lineage>
        <taxon>Eukaryota</taxon>
        <taxon>Sar</taxon>
        <taxon>Alveolata</taxon>
        <taxon>Ciliophora</taxon>
        <taxon>Intramacronucleata</taxon>
        <taxon>Spirotrichea</taxon>
        <taxon>Hypotrichia</taxon>
        <taxon>Euplotida</taxon>
        <taxon>Euplotidae</taxon>
        <taxon>Moneuplotes</taxon>
    </lineage>
</organism>
<dbReference type="SUPFAM" id="SSF52047">
    <property type="entry name" value="RNI-like"/>
    <property type="match status" value="1"/>
</dbReference>
<dbReference type="EMBL" id="CAMPGE010018053">
    <property type="protein sequence ID" value="CAI2376493.1"/>
    <property type="molecule type" value="Genomic_DNA"/>
</dbReference>
<proteinExistence type="predicted"/>
<gene>
    <name evidence="1" type="ORF">ECRASSUSDP1_LOCUS17863</name>
</gene>
<name>A0AAD2D1N2_EUPCR</name>
<dbReference type="InterPro" id="IPR032675">
    <property type="entry name" value="LRR_dom_sf"/>
</dbReference>
<keyword evidence="2" id="KW-1185">Reference proteome</keyword>